<dbReference type="AlphaFoldDB" id="A0AAW5SMM4"/>
<evidence type="ECO:0000256" key="3">
    <source>
        <dbReference type="ARBA" id="ARBA00023027"/>
    </source>
</evidence>
<dbReference type="GO" id="GO:0016491">
    <property type="term" value="F:oxidoreductase activity"/>
    <property type="evidence" value="ECO:0007669"/>
    <property type="project" value="UniProtKB-KW"/>
</dbReference>
<dbReference type="Proteomes" id="UP001207528">
    <property type="component" value="Unassembled WGS sequence"/>
</dbReference>
<comment type="caution">
    <text evidence="5">The sequence shown here is derived from an EMBL/GenBank/DDBJ whole genome shotgun (WGS) entry which is preliminary data.</text>
</comment>
<reference evidence="5" key="1">
    <citation type="submission" date="2020-07" db="EMBL/GenBank/DDBJ databases">
        <authorList>
            <person name="Pettersson B.M.F."/>
            <person name="Behra P.R.K."/>
            <person name="Ramesh M."/>
            <person name="Das S."/>
            <person name="Dasgupta S."/>
            <person name="Kirsebom L.A."/>
        </authorList>
    </citation>
    <scope>NUCLEOTIDE SEQUENCE</scope>
    <source>
        <strain evidence="5">DSM 44203</strain>
    </source>
</reference>
<feature type="domain" description="Ketoreductase" evidence="4">
    <location>
        <begin position="25"/>
        <end position="202"/>
    </location>
</feature>
<keyword evidence="2" id="KW-0560">Oxidoreductase</keyword>
<dbReference type="FunFam" id="3.40.50.720:FF:000084">
    <property type="entry name" value="Short-chain dehydrogenase reductase"/>
    <property type="match status" value="1"/>
</dbReference>
<dbReference type="InterPro" id="IPR036291">
    <property type="entry name" value="NAD(P)-bd_dom_sf"/>
</dbReference>
<dbReference type="CDD" id="cd05233">
    <property type="entry name" value="SDR_c"/>
    <property type="match status" value="1"/>
</dbReference>
<evidence type="ECO:0000313" key="6">
    <source>
        <dbReference type="Proteomes" id="UP001207528"/>
    </source>
</evidence>
<dbReference type="EMBL" id="JACKTI010000042">
    <property type="protein sequence ID" value="MCV7024785.1"/>
    <property type="molecule type" value="Genomic_DNA"/>
</dbReference>
<reference evidence="5" key="2">
    <citation type="journal article" date="2022" name="BMC Genomics">
        <title>Comparative genome analysis of mycobacteria focusing on tRNA and non-coding RNA.</title>
        <authorList>
            <person name="Behra P.R.K."/>
            <person name="Pettersson B.M.F."/>
            <person name="Ramesh M."/>
            <person name="Das S."/>
            <person name="Dasgupta S."/>
            <person name="Kirsebom L.A."/>
        </authorList>
    </citation>
    <scope>NUCLEOTIDE SEQUENCE</scope>
    <source>
        <strain evidence="5">DSM 44203</strain>
    </source>
</reference>
<sequence>MPTPPVVRPQSAAVADRDPFDIAGNVIVVTGGANGIGDEVVADLVNAGANVVVADLAPPPGRPTVIYHRADVTDEDALADLVNDTVERFGQIDGLVNCAAMYKALGSKKSLEELTIQEWDDVLRINVRGTWQAMKAILPAVPARGGRVVNVSSSTARTGTLGFPHYIASKAAVEGLTRAAARELGARGITVNAVAPGLVDDEATNELNDPIYVAQAVNRRSIKRTLFPADVASVVRFLCSGGSAFITGQVLIVDGGGVFV</sequence>
<protein>
    <submittedName>
        <fullName evidence="5">SDR family oxidoreductase</fullName>
    </submittedName>
</protein>
<keyword evidence="3" id="KW-0520">NAD</keyword>
<dbReference type="PRINTS" id="PR00080">
    <property type="entry name" value="SDRFAMILY"/>
</dbReference>
<dbReference type="Pfam" id="PF13561">
    <property type="entry name" value="adh_short_C2"/>
    <property type="match status" value="1"/>
</dbReference>
<dbReference type="InterPro" id="IPR057326">
    <property type="entry name" value="KR_dom"/>
</dbReference>
<dbReference type="PANTHER" id="PTHR24321:SF8">
    <property type="entry name" value="ESTRADIOL 17-BETA-DEHYDROGENASE 8-RELATED"/>
    <property type="match status" value="1"/>
</dbReference>
<dbReference type="SMART" id="SM00822">
    <property type="entry name" value="PKS_KR"/>
    <property type="match status" value="1"/>
</dbReference>
<gene>
    <name evidence="5" type="ORF">H7I77_15775</name>
</gene>
<dbReference type="PRINTS" id="PR00081">
    <property type="entry name" value="GDHRDH"/>
</dbReference>
<evidence type="ECO:0000256" key="1">
    <source>
        <dbReference type="ARBA" id="ARBA00006484"/>
    </source>
</evidence>
<dbReference type="PANTHER" id="PTHR24321">
    <property type="entry name" value="DEHYDROGENASES, SHORT CHAIN"/>
    <property type="match status" value="1"/>
</dbReference>
<dbReference type="Gene3D" id="3.40.50.720">
    <property type="entry name" value="NAD(P)-binding Rossmann-like Domain"/>
    <property type="match status" value="1"/>
</dbReference>
<evidence type="ECO:0000259" key="4">
    <source>
        <dbReference type="SMART" id="SM00822"/>
    </source>
</evidence>
<dbReference type="SUPFAM" id="SSF51735">
    <property type="entry name" value="NAD(P)-binding Rossmann-fold domains"/>
    <property type="match status" value="1"/>
</dbReference>
<proteinExistence type="inferred from homology"/>
<accession>A0AAW5SMM4</accession>
<dbReference type="InterPro" id="IPR002347">
    <property type="entry name" value="SDR_fam"/>
</dbReference>
<evidence type="ECO:0000256" key="2">
    <source>
        <dbReference type="ARBA" id="ARBA00023002"/>
    </source>
</evidence>
<organism evidence="5 6">
    <name type="scientific">Mycolicibacterium novocastrense</name>
    <name type="common">Mycobacterium novocastrense</name>
    <dbReference type="NCBI Taxonomy" id="59813"/>
    <lineage>
        <taxon>Bacteria</taxon>
        <taxon>Bacillati</taxon>
        <taxon>Actinomycetota</taxon>
        <taxon>Actinomycetes</taxon>
        <taxon>Mycobacteriales</taxon>
        <taxon>Mycobacteriaceae</taxon>
        <taxon>Mycolicibacterium</taxon>
    </lineage>
</organism>
<evidence type="ECO:0000313" key="5">
    <source>
        <dbReference type="EMBL" id="MCV7024785.1"/>
    </source>
</evidence>
<comment type="similarity">
    <text evidence="1">Belongs to the short-chain dehydrogenases/reductases (SDR) family.</text>
</comment>
<name>A0AAW5SMM4_MYCNV</name>